<keyword evidence="8" id="KW-1185">Reference proteome</keyword>
<comment type="similarity">
    <text evidence="5">Belongs to the creatininase superfamily.</text>
</comment>
<protein>
    <submittedName>
        <fullName evidence="7">Creatinine amidohydrolase</fullName>
        <ecNumber evidence="7">3.5.2.10</ecNumber>
    </submittedName>
</protein>
<dbReference type="PANTHER" id="PTHR35005">
    <property type="entry name" value="3-DEHYDRO-SCYLLO-INOSOSE HYDROLASE"/>
    <property type="match status" value="1"/>
</dbReference>
<dbReference type="STRING" id="1855912.LuPra_00584"/>
<evidence type="ECO:0000256" key="6">
    <source>
        <dbReference type="SAM" id="SignalP"/>
    </source>
</evidence>
<keyword evidence="4" id="KW-0862">Zinc</keyword>
<dbReference type="GO" id="GO:0009231">
    <property type="term" value="P:riboflavin biosynthetic process"/>
    <property type="evidence" value="ECO:0007669"/>
    <property type="project" value="TreeGrafter"/>
</dbReference>
<dbReference type="GO" id="GO:0016811">
    <property type="term" value="F:hydrolase activity, acting on carbon-nitrogen (but not peptide) bonds, in linear amides"/>
    <property type="evidence" value="ECO:0007669"/>
    <property type="project" value="TreeGrafter"/>
</dbReference>
<evidence type="ECO:0000256" key="3">
    <source>
        <dbReference type="ARBA" id="ARBA00022801"/>
    </source>
</evidence>
<dbReference type="Proteomes" id="UP000076079">
    <property type="component" value="Chromosome"/>
</dbReference>
<organism evidence="7 8">
    <name type="scientific">Luteitalea pratensis</name>
    <dbReference type="NCBI Taxonomy" id="1855912"/>
    <lineage>
        <taxon>Bacteria</taxon>
        <taxon>Pseudomonadati</taxon>
        <taxon>Acidobacteriota</taxon>
        <taxon>Vicinamibacteria</taxon>
        <taxon>Vicinamibacterales</taxon>
        <taxon>Vicinamibacteraceae</taxon>
        <taxon>Luteitalea</taxon>
    </lineage>
</organism>
<dbReference type="AlphaFoldDB" id="A0A143PFW2"/>
<proteinExistence type="inferred from homology"/>
<dbReference type="PANTHER" id="PTHR35005:SF1">
    <property type="entry name" value="2-AMINO-5-FORMYLAMINO-6-RIBOSYLAMINOPYRIMIDIN-4(3H)-ONE 5'-MONOPHOSPHATE DEFORMYLASE"/>
    <property type="match status" value="1"/>
</dbReference>
<dbReference type="EC" id="3.5.2.10" evidence="7"/>
<reference evidence="7 8" key="1">
    <citation type="journal article" date="2016" name="Genome Announc.">
        <title>First Complete Genome Sequence of a Subdivision 6 Acidobacterium Strain.</title>
        <authorList>
            <person name="Huang S."/>
            <person name="Vieira S."/>
            <person name="Bunk B."/>
            <person name="Riedel T."/>
            <person name="Sproer C."/>
            <person name="Overmann J."/>
        </authorList>
    </citation>
    <scope>NUCLEOTIDE SEQUENCE [LARGE SCALE GENOMIC DNA]</scope>
    <source>
        <strain evidence="8">DSM 100886 HEG_-6_39</strain>
    </source>
</reference>
<dbReference type="KEGG" id="abac:LuPra_00584"/>
<dbReference type="SUPFAM" id="SSF102215">
    <property type="entry name" value="Creatininase"/>
    <property type="match status" value="1"/>
</dbReference>
<dbReference type="OrthoDB" id="9801445at2"/>
<dbReference type="Pfam" id="PF02633">
    <property type="entry name" value="Creatininase"/>
    <property type="match status" value="1"/>
</dbReference>
<dbReference type="InterPro" id="IPR024087">
    <property type="entry name" value="Creatininase-like_sf"/>
</dbReference>
<evidence type="ECO:0000313" key="7">
    <source>
        <dbReference type="EMBL" id="AMY07411.1"/>
    </source>
</evidence>
<keyword evidence="3 7" id="KW-0378">Hydrolase</keyword>
<sequence length="336" mass="36700" precursor="true">MRALHYIALLCVLGTVPSLAQPRDSRIRKLEELAWPQIDALDRERTMFILPIGMLEEHGPHLPVGSDTFGVEYEAAGVSTKVSAALPQWRVVMMPTIHYGETGANVIGGVFVHPGTYGIRHSTLRSLVADLGAQLAQNGFKWIFVLTGHASPSHGIAVNDGCDFVSETFKVSMLHVSGLFRADAAIQSRARAIAAKHFSAAEIAAFGLDVHAGVAETSVNLALQPLLVHRGYKSLPPQAGRTFEELQTIATRPGWQGYLSTPSKATAAYGRDIEVWWVDGLTELVLRTIRGENLLNAPRAPAQLDPGRAGVLERALQDEREFEAKLDAWLAHRRPR</sequence>
<name>A0A143PFW2_LUTPR</name>
<reference evidence="8" key="2">
    <citation type="submission" date="2016-04" db="EMBL/GenBank/DDBJ databases">
        <title>First Complete Genome Sequence of a Subdivision 6 Acidobacterium.</title>
        <authorList>
            <person name="Huang S."/>
            <person name="Vieira S."/>
            <person name="Bunk B."/>
            <person name="Riedel T."/>
            <person name="Sproeer C."/>
            <person name="Overmann J."/>
        </authorList>
    </citation>
    <scope>NUCLEOTIDE SEQUENCE [LARGE SCALE GENOMIC DNA]</scope>
    <source>
        <strain evidence="8">DSM 100886 HEG_-6_39</strain>
    </source>
</reference>
<evidence type="ECO:0000256" key="5">
    <source>
        <dbReference type="ARBA" id="ARBA00024029"/>
    </source>
</evidence>
<evidence type="ECO:0000256" key="4">
    <source>
        <dbReference type="ARBA" id="ARBA00022833"/>
    </source>
</evidence>
<keyword evidence="2" id="KW-0479">Metal-binding</keyword>
<accession>A0A143PFW2</accession>
<evidence type="ECO:0000256" key="1">
    <source>
        <dbReference type="ARBA" id="ARBA00001947"/>
    </source>
</evidence>
<dbReference type="GO" id="GO:0046872">
    <property type="term" value="F:metal ion binding"/>
    <property type="evidence" value="ECO:0007669"/>
    <property type="project" value="UniProtKB-KW"/>
</dbReference>
<feature type="signal peptide" evidence="6">
    <location>
        <begin position="1"/>
        <end position="20"/>
    </location>
</feature>
<feature type="chain" id="PRO_5007511243" evidence="6">
    <location>
        <begin position="21"/>
        <end position="336"/>
    </location>
</feature>
<evidence type="ECO:0000256" key="2">
    <source>
        <dbReference type="ARBA" id="ARBA00022723"/>
    </source>
</evidence>
<dbReference type="Gene3D" id="3.40.50.10310">
    <property type="entry name" value="Creatininase"/>
    <property type="match status" value="1"/>
</dbReference>
<dbReference type="EMBL" id="CP015136">
    <property type="protein sequence ID" value="AMY07411.1"/>
    <property type="molecule type" value="Genomic_DNA"/>
</dbReference>
<dbReference type="GO" id="GO:0047789">
    <property type="term" value="F:creatininase activity"/>
    <property type="evidence" value="ECO:0007669"/>
    <property type="project" value="UniProtKB-EC"/>
</dbReference>
<comment type="cofactor">
    <cofactor evidence="1">
        <name>Zn(2+)</name>
        <dbReference type="ChEBI" id="CHEBI:29105"/>
    </cofactor>
</comment>
<dbReference type="RefSeq" id="WP_110169364.1">
    <property type="nucleotide sequence ID" value="NZ_CP015136.1"/>
</dbReference>
<gene>
    <name evidence="7" type="primary">crnA_1</name>
    <name evidence="7" type="ORF">LuPra_00584</name>
</gene>
<dbReference type="InterPro" id="IPR003785">
    <property type="entry name" value="Creatininase/forma_Hydrolase"/>
</dbReference>
<keyword evidence="6" id="KW-0732">Signal</keyword>
<evidence type="ECO:0000313" key="8">
    <source>
        <dbReference type="Proteomes" id="UP000076079"/>
    </source>
</evidence>